<feature type="compositionally biased region" description="Low complexity" evidence="12">
    <location>
        <begin position="1707"/>
        <end position="1720"/>
    </location>
</feature>
<keyword evidence="9" id="KW-0325">Glycoprotein</keyword>
<dbReference type="Proteomes" id="UP000015104">
    <property type="component" value="Unassembled WGS sequence"/>
</dbReference>
<dbReference type="SUPFAM" id="SSF48726">
    <property type="entry name" value="Immunoglobulin"/>
    <property type="match status" value="1"/>
</dbReference>
<dbReference type="InterPro" id="IPR013783">
    <property type="entry name" value="Ig-like_fold"/>
</dbReference>
<feature type="region of interest" description="Disordered" evidence="12">
    <location>
        <begin position="1413"/>
        <end position="1433"/>
    </location>
</feature>
<dbReference type="InterPro" id="IPR003599">
    <property type="entry name" value="Ig_sub"/>
</dbReference>
<comment type="subcellular location">
    <subcellularLocation>
        <location evidence="1">Membrane</location>
        <topology evidence="1">Single-pass type I membrane protein</topology>
    </subcellularLocation>
</comment>
<evidence type="ECO:0000256" key="13">
    <source>
        <dbReference type="SAM" id="Phobius"/>
    </source>
</evidence>
<evidence type="ECO:0000256" key="2">
    <source>
        <dbReference type="ARBA" id="ARBA00022692"/>
    </source>
</evidence>
<evidence type="ECO:0000313" key="17">
    <source>
        <dbReference type="Proteomes" id="UP000015104"/>
    </source>
</evidence>
<dbReference type="GO" id="GO:0007416">
    <property type="term" value="P:synapse assembly"/>
    <property type="evidence" value="ECO:0007669"/>
    <property type="project" value="TreeGrafter"/>
</dbReference>
<dbReference type="STRING" id="32264.T1JYE5"/>
<dbReference type="FunFam" id="2.60.40.10:FF:000093">
    <property type="entry name" value="Down syndrome cell adhesion molecule, isoform B"/>
    <property type="match status" value="2"/>
</dbReference>
<feature type="domain" description="Fibronectin type-III" evidence="15">
    <location>
        <begin position="1123"/>
        <end position="1222"/>
    </location>
</feature>
<dbReference type="PROSITE" id="PS50853">
    <property type="entry name" value="FN3"/>
    <property type="match status" value="12"/>
</dbReference>
<evidence type="ECO:0000256" key="12">
    <source>
        <dbReference type="SAM" id="MobiDB-lite"/>
    </source>
</evidence>
<feature type="region of interest" description="Disordered" evidence="12">
    <location>
        <begin position="1615"/>
        <end position="1671"/>
    </location>
</feature>
<feature type="domain" description="Fibronectin type-III" evidence="15">
    <location>
        <begin position="212"/>
        <end position="301"/>
    </location>
</feature>
<dbReference type="FunFam" id="2.60.40.10:FF:000360">
    <property type="entry name" value="Sidekick cell adhesion molecule 2"/>
    <property type="match status" value="1"/>
</dbReference>
<protein>
    <recommendedName>
        <fullName evidence="18">Protein sidekick</fullName>
    </recommendedName>
</protein>
<feature type="domain" description="Fibronectin type-III" evidence="15">
    <location>
        <begin position="1336"/>
        <end position="1428"/>
    </location>
</feature>
<keyword evidence="5" id="KW-0130">Cell adhesion</keyword>
<dbReference type="PRINTS" id="PR00014">
    <property type="entry name" value="FNTYPEIII"/>
</dbReference>
<dbReference type="CDD" id="cd00063">
    <property type="entry name" value="FN3"/>
    <property type="match status" value="12"/>
</dbReference>
<name>T1JYE5_TETUR</name>
<dbReference type="PANTHER" id="PTHR13817">
    <property type="entry name" value="TITIN"/>
    <property type="match status" value="1"/>
</dbReference>
<dbReference type="InterPro" id="IPR003961">
    <property type="entry name" value="FN3_dom"/>
</dbReference>
<feature type="domain" description="Fibronectin type-III" evidence="15">
    <location>
        <begin position="823"/>
        <end position="919"/>
    </location>
</feature>
<feature type="domain" description="Fibronectin type-III" evidence="15">
    <location>
        <begin position="307"/>
        <end position="404"/>
    </location>
</feature>
<evidence type="ECO:0000256" key="8">
    <source>
        <dbReference type="ARBA" id="ARBA00023157"/>
    </source>
</evidence>
<feature type="domain" description="Ig-like" evidence="14">
    <location>
        <begin position="107"/>
        <end position="205"/>
    </location>
</feature>
<keyword evidence="4" id="KW-0677">Repeat</keyword>
<dbReference type="SMART" id="SM00409">
    <property type="entry name" value="IG"/>
    <property type="match status" value="1"/>
</dbReference>
<dbReference type="eggNOG" id="KOG3510">
    <property type="taxonomic scope" value="Eukaryota"/>
</dbReference>
<dbReference type="InterPro" id="IPR007110">
    <property type="entry name" value="Ig-like_dom"/>
</dbReference>
<feature type="compositionally biased region" description="Pro residues" evidence="12">
    <location>
        <begin position="1721"/>
        <end position="1733"/>
    </location>
</feature>
<dbReference type="GO" id="GO:0030154">
    <property type="term" value="P:cell differentiation"/>
    <property type="evidence" value="ECO:0007669"/>
    <property type="project" value="UniProtKB-ARBA"/>
</dbReference>
<dbReference type="InterPro" id="IPR036116">
    <property type="entry name" value="FN3_sf"/>
</dbReference>
<evidence type="ECO:0000256" key="11">
    <source>
        <dbReference type="ARBA" id="ARBA00061621"/>
    </source>
</evidence>
<dbReference type="EnsemblMetazoa" id="tetur03g00080.1">
    <property type="protein sequence ID" value="tetur03g00080.1"/>
    <property type="gene ID" value="tetur03g00080"/>
</dbReference>
<sequence length="1777" mass="196907">MIHETVSEISECDLDYTMRTIRRHSKYKLVTVPTCPPLLPSSSYIGSSKLLPSYFNKLSTLTTITSKVSLKLIKPCLTFHTFLCLLLVNYYIQPILCQSDRETTSSPSDSRSIIRTQINYPPQDVKVILSNTAEIQCGVRHESTIPFTLKWYFNDKEISSKPASRVQILNDGTLRVEQARNTDVGIYTCSVTSIAGNDSRSARLDLVELPHPPTDVKSELNIQGGFVNVTWTPSFNGNSPITKYIVYSWRVAQANISASQNFILIHNLRPAMTYRFRVSAVNSVGEGQPSSPSTPPVTLPAQPPSEAPIGVVGAARSSTAIMIQWQPPSGEAHNGHLLGYIIRYKLARYAETPWYHRNVTNPAQLSFHLDDLIVWQNYEIQVAAYNEMGVGAFSDSICIRTKEDRPAAAPSQVTARALSSRVIQVSWFPPDPQLINGINQGYKLAARLKNGTLFKEMHADPQHFTDRPLSSNITDLQPFTEYLITVHCYTNAGDGPANDPPINVVTEQDLPGEVESFRYWDLWDKTVDLGWTPPVQSNGELIGYTLKHYIADAPRDQWTVSNYTANTNETRIGNLKPTTFYRFEINAWTRVGPGPVKSLTIKTSIPPVLPHPPSRLAISNIGPFSVVLQFTPGFNGNASISKWIVEGQFFKLRNANWTPIYESVNNSQPNAIIVKNLRPYTEYRLRLIPFNIVGRSIEASEPSPSFQTLQAPPAHPPLNVTLRSLNATSLRVRWTPLPPESWYGQPRGYNITWFETTEENELEMAADRKFHVSGDYHSHSYTITGLEEFTNYAVQVFAINDVGTSNGSRLVATRTSEATPTTGPSNVKVTATSSTTILVEWLDIPKKHRNGVIQGFKIKYRAQRQDEVSEFKKIERNESRTATLTELKKYTLYSVSVCAFTHLGDGVYSPSFSVQTLQDVPGAPSNISFPDVTLNTARILWDIPEEPNGEILAYKVTYNLNVSDTFSDRSHELASTDRTYKVTGLQPNTYYLFSVTARTKEGWGQPANAYVYTTNNRELPSNPSMPHIKSSQISSRQVTFTWKPGYDGLAPLRYYTVQVSSSGGPWITVSQRIDPSLTIYTVTGLKPFTPYQFRIRASNDIGNSNWSPESPSILTLPAPPDFSVTGVTVSPYSPTAVSVKWTPIKEWNGDEKGAGYKVQYCLVSSVVSAVHCPSTLVQGPAVTGVSIDNLERDHQYEIKVIPFNSQGEGPSSKTKIVYVGDAVPSGPPLDVKAISLSSTEVNVTWSPPENDKQNGQILGYKIFYWQSKLKPNTTLTDEDSEDKRESMEIVPNTYLELSDLEMFTNYHIQVSAFNPAGDGPRSIAVFVQTKEDLPDIVGPLAFTDITMSSLRIHWDPPTKSNGILTGYYVVYETNQDDFSKQVKQTVSENHLLVKGLKEMMTYNFKVRAKTSVGMGPERSGNVTTGPQQGSPPPVTHFNFYQTTNAVRLIWKNPEYGELRTGLIDSYDLSFANLKASSQYTFRIMTINKFGISIPALPPSANNAGVFSNLVITTPSQLELSAKLPFYFENWFITSAASILALILVVFFATICVCNTVYKYKQEAKKRGSHDALSENEFGLVDNLHNPYASGFELRQNTIRSQTSRRSTNALNSINMAAAKCPPRPSPGSITYSDEEVDEDTKDANLYCSSGDSVTEKPSELSSSGPESDSEHDDIYHFVNHYANVNDTLNKNQPSWKRGAASYVVQTSASSSGSGSGSAIPRRPPPPAPGPAPPSYNAAITSEDSELDCPSVNLNGGRIIINNMAGSRAPLPGFSSFV</sequence>
<evidence type="ECO:0000256" key="3">
    <source>
        <dbReference type="ARBA" id="ARBA00022729"/>
    </source>
</evidence>
<feature type="domain" description="Fibronectin type-III" evidence="15">
    <location>
        <begin position="923"/>
        <end position="1017"/>
    </location>
</feature>
<dbReference type="SMART" id="SM00060">
    <property type="entry name" value="FN3"/>
    <property type="match status" value="13"/>
</dbReference>
<dbReference type="Gene3D" id="2.60.40.10">
    <property type="entry name" value="Immunoglobulins"/>
    <property type="match status" value="13"/>
</dbReference>
<feature type="domain" description="Fibronectin type-III" evidence="15">
    <location>
        <begin position="1227"/>
        <end position="1332"/>
    </location>
</feature>
<evidence type="ECO:0000256" key="7">
    <source>
        <dbReference type="ARBA" id="ARBA00023136"/>
    </source>
</evidence>
<feature type="domain" description="Fibronectin type-III" evidence="15">
    <location>
        <begin position="612"/>
        <end position="714"/>
    </location>
</feature>
<comment type="similarity">
    <text evidence="11">Belongs to the sidekick family.</text>
</comment>
<feature type="region of interest" description="Disordered" evidence="12">
    <location>
        <begin position="1706"/>
        <end position="1738"/>
    </location>
</feature>
<evidence type="ECO:0000259" key="15">
    <source>
        <dbReference type="PROSITE" id="PS50853"/>
    </source>
</evidence>
<evidence type="ECO:0000259" key="14">
    <source>
        <dbReference type="PROSITE" id="PS50835"/>
    </source>
</evidence>
<keyword evidence="6 13" id="KW-1133">Transmembrane helix</keyword>
<dbReference type="InterPro" id="IPR036179">
    <property type="entry name" value="Ig-like_dom_sf"/>
</dbReference>
<dbReference type="Pfam" id="PF07679">
    <property type="entry name" value="I-set"/>
    <property type="match status" value="1"/>
</dbReference>
<dbReference type="GO" id="GO:0016020">
    <property type="term" value="C:membrane"/>
    <property type="evidence" value="ECO:0007669"/>
    <property type="project" value="UniProtKB-SubCell"/>
</dbReference>
<evidence type="ECO:0008006" key="18">
    <source>
        <dbReference type="Google" id="ProtNLM"/>
    </source>
</evidence>
<dbReference type="InterPro" id="IPR050964">
    <property type="entry name" value="Striated_Muscle_Regulatory"/>
</dbReference>
<evidence type="ECO:0000256" key="5">
    <source>
        <dbReference type="ARBA" id="ARBA00022889"/>
    </source>
</evidence>
<feature type="domain" description="Fibronectin type-III" evidence="15">
    <location>
        <begin position="1022"/>
        <end position="1118"/>
    </location>
</feature>
<dbReference type="InterPro" id="IPR013098">
    <property type="entry name" value="Ig_I-set"/>
</dbReference>
<dbReference type="PROSITE" id="PS50835">
    <property type="entry name" value="IG_LIKE"/>
    <property type="match status" value="1"/>
</dbReference>
<proteinExistence type="inferred from homology"/>
<reference evidence="17" key="1">
    <citation type="submission" date="2011-08" db="EMBL/GenBank/DDBJ databases">
        <authorList>
            <person name="Rombauts S."/>
        </authorList>
    </citation>
    <scope>NUCLEOTIDE SEQUENCE</scope>
    <source>
        <strain evidence="17">London</strain>
    </source>
</reference>
<keyword evidence="8" id="KW-1015">Disulfide bond</keyword>
<evidence type="ECO:0000256" key="9">
    <source>
        <dbReference type="ARBA" id="ARBA00023180"/>
    </source>
</evidence>
<dbReference type="GO" id="GO:0009653">
    <property type="term" value="P:anatomical structure morphogenesis"/>
    <property type="evidence" value="ECO:0007669"/>
    <property type="project" value="UniProtKB-ARBA"/>
</dbReference>
<dbReference type="SUPFAM" id="SSF49265">
    <property type="entry name" value="Fibronectin type III"/>
    <property type="match status" value="7"/>
</dbReference>
<feature type="transmembrane region" description="Helical" evidence="13">
    <location>
        <begin position="1530"/>
        <end position="1557"/>
    </location>
</feature>
<feature type="domain" description="Fibronectin type-III" evidence="15">
    <location>
        <begin position="409"/>
        <end position="509"/>
    </location>
</feature>
<dbReference type="Pfam" id="PF00041">
    <property type="entry name" value="fn3"/>
    <property type="match status" value="12"/>
</dbReference>
<organism evidence="16 17">
    <name type="scientific">Tetranychus urticae</name>
    <name type="common">Two-spotted spider mite</name>
    <dbReference type="NCBI Taxonomy" id="32264"/>
    <lineage>
        <taxon>Eukaryota</taxon>
        <taxon>Metazoa</taxon>
        <taxon>Ecdysozoa</taxon>
        <taxon>Arthropoda</taxon>
        <taxon>Chelicerata</taxon>
        <taxon>Arachnida</taxon>
        <taxon>Acari</taxon>
        <taxon>Acariformes</taxon>
        <taxon>Trombidiformes</taxon>
        <taxon>Prostigmata</taxon>
        <taxon>Eleutherengona</taxon>
        <taxon>Raphignathae</taxon>
        <taxon>Tetranychoidea</taxon>
        <taxon>Tetranychidae</taxon>
        <taxon>Tetranychus</taxon>
    </lineage>
</organism>
<keyword evidence="10" id="KW-0393">Immunoglobulin domain</keyword>
<feature type="domain" description="Fibronectin type-III" evidence="15">
    <location>
        <begin position="513"/>
        <end position="607"/>
    </location>
</feature>
<accession>T1JYE5</accession>
<feature type="domain" description="Fibronectin type-III" evidence="15">
    <location>
        <begin position="716"/>
        <end position="818"/>
    </location>
</feature>
<dbReference type="FunFam" id="2.60.40.10:FF:000028">
    <property type="entry name" value="Neuronal cell adhesion molecule"/>
    <property type="match status" value="1"/>
</dbReference>
<evidence type="ECO:0000313" key="16">
    <source>
        <dbReference type="EnsemblMetazoa" id="tetur03g00080.1"/>
    </source>
</evidence>
<dbReference type="PANTHER" id="PTHR13817:SF166">
    <property type="entry name" value="NEURONAL IGCAM-RELATED"/>
    <property type="match status" value="1"/>
</dbReference>
<keyword evidence="17" id="KW-1185">Reference proteome</keyword>
<dbReference type="EMBL" id="CAEY01001105">
    <property type="status" value="NOT_ANNOTATED_CDS"/>
    <property type="molecule type" value="Genomic_DNA"/>
</dbReference>
<dbReference type="GO" id="GO:0045202">
    <property type="term" value="C:synapse"/>
    <property type="evidence" value="ECO:0007669"/>
    <property type="project" value="TreeGrafter"/>
</dbReference>
<reference evidence="16" key="2">
    <citation type="submission" date="2015-06" db="UniProtKB">
        <authorList>
            <consortium name="EnsemblMetazoa"/>
        </authorList>
    </citation>
    <scope>IDENTIFICATION</scope>
</reference>
<evidence type="ECO:0000256" key="10">
    <source>
        <dbReference type="ARBA" id="ARBA00023319"/>
    </source>
</evidence>
<dbReference type="GO" id="GO:0007156">
    <property type="term" value="P:homophilic cell adhesion via plasma membrane adhesion molecules"/>
    <property type="evidence" value="ECO:0007669"/>
    <property type="project" value="TreeGrafter"/>
</dbReference>
<dbReference type="HOGENOM" id="CLU_001875_1_0_1"/>
<evidence type="ECO:0000256" key="4">
    <source>
        <dbReference type="ARBA" id="ARBA00022737"/>
    </source>
</evidence>
<keyword evidence="7 13" id="KW-0472">Membrane</keyword>
<keyword evidence="3" id="KW-0732">Signal</keyword>
<evidence type="ECO:0000256" key="6">
    <source>
        <dbReference type="ARBA" id="ARBA00022989"/>
    </source>
</evidence>
<keyword evidence="2 13" id="KW-0812">Transmembrane</keyword>
<evidence type="ECO:0000256" key="1">
    <source>
        <dbReference type="ARBA" id="ARBA00004479"/>
    </source>
</evidence>
<dbReference type="FunFam" id="2.60.40.10:FF:000209">
    <property type="entry name" value="Sidekick cell adhesion molecule 2"/>
    <property type="match status" value="1"/>
</dbReference>
<dbReference type="FunFam" id="2.60.40.10:FF:000158">
    <property type="entry name" value="Sidekick cell adhesion molecule 2"/>
    <property type="match status" value="1"/>
</dbReference>